<accession>Q7SYJ2</accession>
<dbReference type="PANTHER" id="PTHR14003:SF23">
    <property type="entry name" value="ZINC FINGER PROTEIN 143"/>
    <property type="match status" value="1"/>
</dbReference>
<keyword evidence="4" id="KW-0862">Zinc</keyword>
<feature type="domain" description="C2H2-type" evidence="8">
    <location>
        <begin position="230"/>
        <end position="252"/>
    </location>
</feature>
<evidence type="ECO:0000313" key="10">
    <source>
        <dbReference type="Proteomes" id="UP000000437"/>
    </source>
</evidence>
<dbReference type="OrthoDB" id="3437960at2759"/>
<feature type="region of interest" description="Disordered" evidence="7">
    <location>
        <begin position="175"/>
        <end position="201"/>
    </location>
</feature>
<keyword evidence="1" id="KW-0479">Metal-binding</keyword>
<evidence type="ECO:0000256" key="5">
    <source>
        <dbReference type="ARBA" id="ARBA00023242"/>
    </source>
</evidence>
<evidence type="ECO:0000256" key="6">
    <source>
        <dbReference type="PROSITE-ProRule" id="PRU00042"/>
    </source>
</evidence>
<keyword evidence="2" id="KW-0677">Repeat</keyword>
<dbReference type="AGR" id="ZFIN:ZDB-GENE-040426-2945"/>
<dbReference type="PANTHER" id="PTHR14003">
    <property type="entry name" value="TRANSCRIPTIONAL REPRESSOR PROTEIN YY"/>
    <property type="match status" value="1"/>
</dbReference>
<evidence type="ECO:0000313" key="12">
    <source>
        <dbReference type="ZFIN" id="ZDB-GENE-040426-2945"/>
    </source>
</evidence>
<evidence type="ECO:0000256" key="4">
    <source>
        <dbReference type="ARBA" id="ARBA00022833"/>
    </source>
</evidence>
<keyword evidence="5" id="KW-0539">Nucleus</keyword>
<evidence type="ECO:0000256" key="1">
    <source>
        <dbReference type="ARBA" id="ARBA00022723"/>
    </source>
</evidence>
<reference evidence="9" key="1">
    <citation type="submission" date="2003-07" db="EMBL/GenBank/DDBJ databases">
        <authorList>
            <consortium name="NIH - Zebrafish Gene Collection (ZGC) project"/>
        </authorList>
    </citation>
    <scope>NUCLEOTIDE SEQUENCE [LARGE SCALE MRNA]</scope>
    <source>
        <strain evidence="9">AB</strain>
        <tissue evidence="9">Whole body</tissue>
    </source>
</reference>
<dbReference type="PROSITE" id="PS00028">
    <property type="entry name" value="ZINC_FINGER_C2H2_1"/>
    <property type="match status" value="2"/>
</dbReference>
<dbReference type="SMART" id="SM00355">
    <property type="entry name" value="ZnF_C2H2"/>
    <property type="match status" value="3"/>
</dbReference>
<dbReference type="Proteomes" id="UP000000437">
    <property type="component" value="Chromosome 3"/>
</dbReference>
<dbReference type="AlphaFoldDB" id="Q7SYJ2"/>
<dbReference type="InterPro" id="IPR013087">
    <property type="entry name" value="Znf_C2H2_type"/>
</dbReference>
<dbReference type="RefSeq" id="NP_998700.1">
    <property type="nucleotide sequence ID" value="NM_213535.1"/>
</dbReference>
<evidence type="ECO:0000256" key="7">
    <source>
        <dbReference type="SAM" id="MobiDB-lite"/>
    </source>
</evidence>
<feature type="compositionally biased region" description="Basic and acidic residues" evidence="7">
    <location>
        <begin position="304"/>
        <end position="319"/>
    </location>
</feature>
<dbReference type="KEGG" id="dre:406856"/>
<dbReference type="Gene3D" id="3.30.160.60">
    <property type="entry name" value="Classic Zinc Finger"/>
    <property type="match status" value="2"/>
</dbReference>
<keyword evidence="10" id="KW-1185">Reference proteome</keyword>
<dbReference type="FunFam" id="3.30.160.60:FF:003017">
    <property type="entry name" value="Si:cabz01054396.2"/>
    <property type="match status" value="1"/>
</dbReference>
<feature type="compositionally biased region" description="Polar residues" evidence="7">
    <location>
        <begin position="140"/>
        <end position="152"/>
    </location>
</feature>
<dbReference type="Pfam" id="PF00096">
    <property type="entry name" value="zf-C2H2"/>
    <property type="match status" value="2"/>
</dbReference>
<dbReference type="GO" id="GO:0003700">
    <property type="term" value="F:DNA-binding transcription factor activity"/>
    <property type="evidence" value="ECO:0000318"/>
    <property type="project" value="GO_Central"/>
</dbReference>
<organism evidence="9">
    <name type="scientific">Danio rerio</name>
    <name type="common">Zebrafish</name>
    <name type="synonym">Brachydanio rerio</name>
    <dbReference type="NCBI Taxonomy" id="7955"/>
    <lineage>
        <taxon>Eukaryota</taxon>
        <taxon>Metazoa</taxon>
        <taxon>Chordata</taxon>
        <taxon>Craniata</taxon>
        <taxon>Vertebrata</taxon>
        <taxon>Euteleostomi</taxon>
        <taxon>Actinopterygii</taxon>
        <taxon>Neopterygii</taxon>
        <taxon>Teleostei</taxon>
        <taxon>Ostariophysi</taxon>
        <taxon>Cypriniformes</taxon>
        <taxon>Danionidae</taxon>
        <taxon>Danioninae</taxon>
        <taxon>Danio</taxon>
    </lineage>
</organism>
<feature type="domain" description="C2H2-type" evidence="8">
    <location>
        <begin position="284"/>
        <end position="313"/>
    </location>
</feature>
<evidence type="ECO:0000313" key="9">
    <source>
        <dbReference type="EMBL" id="AAH54706.1"/>
    </source>
</evidence>
<evidence type="ECO:0000256" key="3">
    <source>
        <dbReference type="ARBA" id="ARBA00022771"/>
    </source>
</evidence>
<reference evidence="10" key="2">
    <citation type="journal article" date="2013" name="Nature">
        <title>The zebrafish reference genome sequence and its relationship to the human genome.</title>
        <authorList>
            <consortium name="Genome Reference Consortium Zebrafish"/>
            <person name="Howe K."/>
            <person name="Clark M.D."/>
            <person name="Torroja C.F."/>
            <person name="Torrance J."/>
            <person name="Berthelot C."/>
            <person name="Muffato M."/>
            <person name="Collins J.E."/>
            <person name="Humphray S."/>
            <person name="McLaren K."/>
            <person name="Matthews L."/>
            <person name="McLaren S."/>
            <person name="Sealy I."/>
            <person name="Caccamo M."/>
            <person name="Churcher C."/>
            <person name="Scott C."/>
            <person name="Barrett J.C."/>
            <person name="Koch R."/>
            <person name="Rauch G.J."/>
            <person name="White S."/>
            <person name="Chow W."/>
            <person name="Kilian B."/>
            <person name="Quintais L.T."/>
            <person name="Guerra-Assuncao J.A."/>
            <person name="Zhou Y."/>
            <person name="Gu Y."/>
            <person name="Yen J."/>
            <person name="Vogel J.H."/>
            <person name="Eyre T."/>
            <person name="Redmond S."/>
            <person name="Banerjee R."/>
            <person name="Chi J."/>
            <person name="Fu B."/>
            <person name="Langley E."/>
            <person name="Maguire S.F."/>
            <person name="Laird G.K."/>
            <person name="Lloyd D."/>
            <person name="Kenyon E."/>
            <person name="Donaldson S."/>
            <person name="Sehra H."/>
            <person name="Almeida-King J."/>
            <person name="Loveland J."/>
            <person name="Trevanion S."/>
            <person name="Jones M."/>
            <person name="Quail M."/>
            <person name="Willey D."/>
            <person name="Hunt A."/>
            <person name="Burton J."/>
            <person name="Sims S."/>
            <person name="McLay K."/>
            <person name="Plumb B."/>
            <person name="Davis J."/>
            <person name="Clee C."/>
            <person name="Oliver K."/>
            <person name="Clark R."/>
            <person name="Riddle C."/>
            <person name="Elliot D."/>
            <person name="Eliott D."/>
            <person name="Threadgold G."/>
            <person name="Harden G."/>
            <person name="Ware D."/>
            <person name="Begum S."/>
            <person name="Mortimore B."/>
            <person name="Mortimer B."/>
            <person name="Kerry G."/>
            <person name="Heath P."/>
            <person name="Phillimore B."/>
            <person name="Tracey A."/>
            <person name="Corby N."/>
            <person name="Dunn M."/>
            <person name="Johnson C."/>
            <person name="Wood J."/>
            <person name="Clark S."/>
            <person name="Pelan S."/>
            <person name="Griffiths G."/>
            <person name="Smith M."/>
            <person name="Glithero R."/>
            <person name="Howden P."/>
            <person name="Barker N."/>
            <person name="Lloyd C."/>
            <person name="Stevens C."/>
            <person name="Harley J."/>
            <person name="Holt K."/>
            <person name="Panagiotidis G."/>
            <person name="Lovell J."/>
            <person name="Beasley H."/>
            <person name="Henderson C."/>
            <person name="Gordon D."/>
            <person name="Auger K."/>
            <person name="Wright D."/>
            <person name="Collins J."/>
            <person name="Raisen C."/>
            <person name="Dyer L."/>
            <person name="Leung K."/>
            <person name="Robertson L."/>
            <person name="Ambridge K."/>
            <person name="Leongamornlert D."/>
            <person name="McGuire S."/>
            <person name="Gilderthorp R."/>
            <person name="Griffiths C."/>
            <person name="Manthravadi D."/>
            <person name="Nichol S."/>
            <person name="Barker G."/>
            <person name="Whitehead S."/>
            <person name="Kay M."/>
            <person name="Brown J."/>
            <person name="Murnane C."/>
            <person name="Gray E."/>
            <person name="Humphries M."/>
            <person name="Sycamore N."/>
            <person name="Barker D."/>
            <person name="Saunders D."/>
            <person name="Wallis J."/>
            <person name="Babbage A."/>
            <person name="Hammond S."/>
            <person name="Mashreghi-Mohammadi M."/>
            <person name="Barr L."/>
            <person name="Martin S."/>
            <person name="Wray P."/>
            <person name="Ellington A."/>
            <person name="Matthews N."/>
            <person name="Ellwood M."/>
            <person name="Woodmansey R."/>
            <person name="Clark G."/>
            <person name="Cooper J."/>
            <person name="Cooper J."/>
            <person name="Tromans A."/>
            <person name="Grafham D."/>
            <person name="Skuce C."/>
            <person name="Pandian R."/>
            <person name="Andrews R."/>
            <person name="Harrison E."/>
            <person name="Kimberley A."/>
            <person name="Garnett J."/>
            <person name="Fosker N."/>
            <person name="Hall R."/>
            <person name="Garner P."/>
            <person name="Kelly D."/>
            <person name="Bird C."/>
            <person name="Palmer S."/>
            <person name="Gehring I."/>
            <person name="Berger A."/>
            <person name="Dooley C.M."/>
            <person name="Ersan-Urun Z."/>
            <person name="Eser C."/>
            <person name="Geiger H."/>
            <person name="Geisler M."/>
            <person name="Karotki L."/>
            <person name="Kirn A."/>
            <person name="Konantz J."/>
            <person name="Konantz M."/>
            <person name="Oberlander M."/>
            <person name="Rudolph-Geiger S."/>
            <person name="Teucke M."/>
            <person name="Lanz C."/>
            <person name="Raddatz G."/>
            <person name="Osoegawa K."/>
            <person name="Zhu B."/>
            <person name="Rapp A."/>
            <person name="Widaa S."/>
            <person name="Langford C."/>
            <person name="Yang F."/>
            <person name="Schuster S.C."/>
            <person name="Carter N.P."/>
            <person name="Harrow J."/>
            <person name="Ning Z."/>
            <person name="Herrero J."/>
            <person name="Searle S.M."/>
            <person name="Enright A."/>
            <person name="Geisler R."/>
            <person name="Plasterk R.H."/>
            <person name="Lee C."/>
            <person name="Westerfield M."/>
            <person name="de Jong P.J."/>
            <person name="Zon L.I."/>
            <person name="Postlethwait J.H."/>
            <person name="Nusslein-Volhard C."/>
            <person name="Hubbard T.J."/>
            <person name="Roest Crollius H."/>
            <person name="Rogers J."/>
            <person name="Stemple D.L."/>
        </authorList>
    </citation>
    <scope>NUCLEOTIDE SEQUENCE [LARGE SCALE GENOMIC DNA]</scope>
</reference>
<dbReference type="SUPFAM" id="SSF57667">
    <property type="entry name" value="beta-beta-alpha zinc fingers"/>
    <property type="match status" value="2"/>
</dbReference>
<gene>
    <name evidence="11" type="primary">wu:fj98h11</name>
    <name evidence="11" type="synonym">fc67d02</name>
    <name evidence="11" type="synonym">fj98h11</name>
    <name evidence="11" type="synonym">wu:fc67d02</name>
    <name evidence="9 11 12" type="ORF">zgc:66443</name>
</gene>
<dbReference type="GeneID" id="406856"/>
<feature type="domain" description="C2H2-type" evidence="8">
    <location>
        <begin position="256"/>
        <end position="283"/>
    </location>
</feature>
<dbReference type="EMBL" id="BC054706">
    <property type="protein sequence ID" value="AAH54706.1"/>
    <property type="molecule type" value="mRNA"/>
</dbReference>
<protein>
    <submittedName>
        <fullName evidence="11">Uncharacterized protein LOC406856</fullName>
    </submittedName>
    <submittedName>
        <fullName evidence="9">Zgc:66443</fullName>
    </submittedName>
</protein>
<feature type="region of interest" description="Disordered" evidence="7">
    <location>
        <begin position="124"/>
        <end position="153"/>
    </location>
</feature>
<evidence type="ECO:0000259" key="8">
    <source>
        <dbReference type="PROSITE" id="PS50157"/>
    </source>
</evidence>
<evidence type="ECO:0000313" key="11">
    <source>
        <dbReference type="RefSeq" id="NP_998700.1"/>
    </source>
</evidence>
<evidence type="ECO:0000256" key="2">
    <source>
        <dbReference type="ARBA" id="ARBA00022737"/>
    </source>
</evidence>
<feature type="region of interest" description="Disordered" evidence="7">
    <location>
        <begin position="300"/>
        <end position="327"/>
    </location>
</feature>
<proteinExistence type="evidence at transcript level"/>
<reference evidence="11" key="4">
    <citation type="submission" date="2025-04" db="UniProtKB">
        <authorList>
            <consortium name="RefSeq"/>
        </authorList>
    </citation>
    <scope>IDENTIFICATION</scope>
    <source>
        <strain evidence="11">AB</strain>
    </source>
</reference>
<dbReference type="FunFam" id="3.30.160.60:FF:000538">
    <property type="entry name" value="zinc finger protein 853"/>
    <property type="match status" value="1"/>
</dbReference>
<dbReference type="GO" id="GO:0006357">
    <property type="term" value="P:regulation of transcription by RNA polymerase II"/>
    <property type="evidence" value="ECO:0000318"/>
    <property type="project" value="GO_Central"/>
</dbReference>
<reference evidence="11" key="3">
    <citation type="journal article" date="2015" name="Nat. Commun.">
        <title>RFX transcription factors are essential for hearing in mice.</title>
        <authorList>
            <person name="Elkon R."/>
            <person name="Milon B."/>
            <person name="Morrison L."/>
            <person name="Shah M."/>
            <person name="Vijayakumar S."/>
            <person name="Racherla M."/>
            <person name="Leitch C.C."/>
            <person name="Silipino L."/>
            <person name="Hadi S."/>
            <person name="Weiss-Gayet M."/>
            <person name="Barras E."/>
            <person name="Schmid C.D."/>
            <person name="Ait-Lounis A."/>
            <person name="Barnes A."/>
            <person name="Song Y."/>
            <person name="Eisenman D.J."/>
            <person name="Eliyahu E."/>
            <person name="Frolenkov G.I."/>
            <person name="Strome S.E."/>
            <person name="Durand B."/>
            <person name="Zaghloul N.A."/>
            <person name="Jones S.M."/>
            <person name="Reith W."/>
            <person name="Hertzano R."/>
        </authorList>
    </citation>
    <scope>NUCLEOTIDE SEQUENCE</scope>
    <source>
        <strain evidence="11">AB</strain>
    </source>
</reference>
<dbReference type="GO" id="GO:0008270">
    <property type="term" value="F:zinc ion binding"/>
    <property type="evidence" value="ECO:0007669"/>
    <property type="project" value="UniProtKB-KW"/>
</dbReference>
<dbReference type="GO" id="GO:0000978">
    <property type="term" value="F:RNA polymerase II cis-regulatory region sequence-specific DNA binding"/>
    <property type="evidence" value="ECO:0000318"/>
    <property type="project" value="GO_Central"/>
</dbReference>
<name>Q7SYJ2_DANRE</name>
<sequence length="327" mass="37619">MSRLDRLHSALMKRMSVVIREIWVEVEATVKDFQKETAQTRIENAKLRQLLKDALTRNHAQLNGQVQPNVVQPTEQPKRVFRAPAESANQVHQQKEAEVQSQDSASDLKPRILDVTSICKTEAEDREVKDAAPGAEQRLLPQTDSSSTNENTGVALRIKTEPEDTIITITSSVTTAPAHAGTHQDSEPAQQLRPANETLRRPQRKECLRTRYGRARRATARDHDLDEGPYKCNKCGRHLKDLAKLQLHKKLHERSFICHWCGRNFSKFDYLRMHMRTHTGERPYRCNWCSKTFSQSGNMRRHERTCQRSNEEPTAHMLDDEQQLSAE</sequence>
<keyword evidence="3 6" id="KW-0863">Zinc-finger</keyword>
<dbReference type="PhylomeDB" id="Q7SYJ2"/>
<dbReference type="ZFIN" id="ZDB-GENE-040426-2945">
    <property type="gene designation" value="zgc:66443"/>
</dbReference>
<dbReference type="InterPro" id="IPR036236">
    <property type="entry name" value="Znf_C2H2_sf"/>
</dbReference>
<dbReference type="PROSITE" id="PS50157">
    <property type="entry name" value="ZINC_FINGER_C2H2_2"/>
    <property type="match status" value="3"/>
</dbReference>